<dbReference type="InterPro" id="IPR001952">
    <property type="entry name" value="Alkaline_phosphatase"/>
</dbReference>
<proteinExistence type="predicted"/>
<dbReference type="InterPro" id="IPR017850">
    <property type="entry name" value="Alkaline_phosphatase_core_sf"/>
</dbReference>
<dbReference type="Proteomes" id="UP000466442">
    <property type="component" value="Unassembled WGS sequence"/>
</dbReference>
<gene>
    <name evidence="2" type="ORF">GE061_018334</name>
</gene>
<dbReference type="Gene3D" id="3.40.720.10">
    <property type="entry name" value="Alkaline Phosphatase, subunit A"/>
    <property type="match status" value="1"/>
</dbReference>
<organism evidence="2 3">
    <name type="scientific">Apolygus lucorum</name>
    <name type="common">Small green plant bug</name>
    <name type="synonym">Lygocoris lucorum</name>
    <dbReference type="NCBI Taxonomy" id="248454"/>
    <lineage>
        <taxon>Eukaryota</taxon>
        <taxon>Metazoa</taxon>
        <taxon>Ecdysozoa</taxon>
        <taxon>Arthropoda</taxon>
        <taxon>Hexapoda</taxon>
        <taxon>Insecta</taxon>
        <taxon>Pterygota</taxon>
        <taxon>Neoptera</taxon>
        <taxon>Paraneoptera</taxon>
        <taxon>Hemiptera</taxon>
        <taxon>Heteroptera</taxon>
        <taxon>Panheteroptera</taxon>
        <taxon>Cimicomorpha</taxon>
        <taxon>Miridae</taxon>
        <taxon>Mirini</taxon>
        <taxon>Apolygus</taxon>
    </lineage>
</organism>
<dbReference type="GO" id="GO:0004035">
    <property type="term" value="F:alkaline phosphatase activity"/>
    <property type="evidence" value="ECO:0007669"/>
    <property type="project" value="UniProtKB-EC"/>
</dbReference>
<reference evidence="2" key="1">
    <citation type="journal article" date="2021" name="Mol. Ecol. Resour.">
        <title>Apolygus lucorum genome provides insights into omnivorousness and mesophyll feeding.</title>
        <authorList>
            <person name="Liu Y."/>
            <person name="Liu H."/>
            <person name="Wang H."/>
            <person name="Huang T."/>
            <person name="Liu B."/>
            <person name="Yang B."/>
            <person name="Yin L."/>
            <person name="Li B."/>
            <person name="Zhang Y."/>
            <person name="Zhang S."/>
            <person name="Jiang F."/>
            <person name="Zhang X."/>
            <person name="Ren Y."/>
            <person name="Wang B."/>
            <person name="Wang S."/>
            <person name="Lu Y."/>
            <person name="Wu K."/>
            <person name="Fan W."/>
            <person name="Wang G."/>
        </authorList>
    </citation>
    <scope>NUCLEOTIDE SEQUENCE</scope>
    <source>
        <strain evidence="2">12Hb</strain>
    </source>
</reference>
<sequence length="96" mass="11607">MHRFKQLGRSMKQTRISQLTCQLWVVFGGGRRHWMPKVATDPEQEKEEGRRLDGRNLIEDWLRDKKRRGIRAQYVWNKEQMEKIDPKSVDHLLGEY</sequence>
<keyword evidence="3" id="KW-1185">Reference proteome</keyword>
<comment type="caution">
    <text evidence="2">The sequence shown here is derived from an EMBL/GenBank/DDBJ whole genome shotgun (WGS) entry which is preliminary data.</text>
</comment>
<evidence type="ECO:0000313" key="2">
    <source>
        <dbReference type="EMBL" id="KAF6207095.1"/>
    </source>
</evidence>
<dbReference type="EMBL" id="WIXP02000008">
    <property type="protein sequence ID" value="KAF6207095.1"/>
    <property type="molecule type" value="Genomic_DNA"/>
</dbReference>
<evidence type="ECO:0000313" key="3">
    <source>
        <dbReference type="Proteomes" id="UP000466442"/>
    </source>
</evidence>
<dbReference type="PANTHER" id="PTHR11596">
    <property type="entry name" value="ALKALINE PHOSPHATASE"/>
    <property type="match status" value="1"/>
</dbReference>
<dbReference type="OrthoDB" id="5818554at2759"/>
<evidence type="ECO:0000256" key="1">
    <source>
        <dbReference type="ARBA" id="ARBA00012647"/>
    </source>
</evidence>
<protein>
    <recommendedName>
        <fullName evidence="1">alkaline phosphatase</fullName>
        <ecNumber evidence="1">3.1.3.1</ecNumber>
    </recommendedName>
</protein>
<accession>A0A6A4J4J8</accession>
<name>A0A6A4J4J8_APOLU</name>
<dbReference type="SUPFAM" id="SSF53649">
    <property type="entry name" value="Alkaline phosphatase-like"/>
    <property type="match status" value="1"/>
</dbReference>
<dbReference type="Pfam" id="PF00245">
    <property type="entry name" value="Alk_phosphatase"/>
    <property type="match status" value="1"/>
</dbReference>
<dbReference type="EC" id="3.1.3.1" evidence="1"/>
<dbReference type="AlphaFoldDB" id="A0A6A4J4J8"/>
<dbReference type="PANTHER" id="PTHR11596:SF91">
    <property type="entry name" value="ALKALINE PHOSPHATASE-RELATED"/>
    <property type="match status" value="1"/>
</dbReference>